<dbReference type="GeneID" id="39846844"/>
<comment type="subunit">
    <text evidence="2">Homotetramer.</text>
</comment>
<sequence length="513" mass="55417">MPTVETESLGAAIATESEREQREVIAPATGERLGHVPRGQPEDVTAAVERARDAQRAWADRPLDERVAVLRDVADRVLDEQSWLLDVLQAETGKARVDAVEEVFDVAINARYYASEADSLLSPTRRRGGVPLATKTVEHRYPKGVVGLIVPWNYPLTLALSDALPALLAGNAVVCKPAASTPYTALAAARLLREAGLPEDCFQVVTGTGSTLGEPLIEAVDMIGFTGSTETGRVVAEAAGRHLTPASLELGGKNPMLVLADVDSETAAAQAVEDCFANAGQLCVSIERIYVEQANFEAFRDAFVAETRQLTLGVGTDWDVDVGSLQSADQLERVQAHVDDALDRGASLLTGGRHRPDVGPFVYEPTVLTDVPTDADLTDEETFGPVVRLESVPDAETAVERANDTPYGLNATVWSGDRERGEQLARQIECGTVSVNGTYRTAWVSVDAPMGGRKDSGIGRRHGRQGIEKYTDSQTVAVQRSLPLKPSWASNGLWARTMNATLRAWNRLSRWWP</sequence>
<dbReference type="InterPro" id="IPR029510">
    <property type="entry name" value="Ald_DH_CS_GLU"/>
</dbReference>
<evidence type="ECO:0000256" key="4">
    <source>
        <dbReference type="PROSITE-ProRule" id="PRU10007"/>
    </source>
</evidence>
<dbReference type="FunFam" id="3.40.605.10:FF:000007">
    <property type="entry name" value="NAD/NADP-dependent betaine aldehyde dehydrogenase"/>
    <property type="match status" value="1"/>
</dbReference>
<evidence type="ECO:0000256" key="3">
    <source>
        <dbReference type="ARBA" id="ARBA00023002"/>
    </source>
</evidence>
<evidence type="ECO:0000313" key="9">
    <source>
        <dbReference type="Proteomes" id="UP000296706"/>
    </source>
</evidence>
<dbReference type="Gene3D" id="3.40.605.10">
    <property type="entry name" value="Aldehyde Dehydrogenase, Chain A, domain 1"/>
    <property type="match status" value="1"/>
</dbReference>
<feature type="active site" evidence="4">
    <location>
        <position position="249"/>
    </location>
</feature>
<dbReference type="OrthoDB" id="6342at2157"/>
<keyword evidence="3 5" id="KW-0560">Oxidoreductase</keyword>
<feature type="region of interest" description="Disordered" evidence="6">
    <location>
        <begin position="1"/>
        <end position="22"/>
    </location>
</feature>
<name>A0A4D6H9G2_9EURY</name>
<evidence type="ECO:0000259" key="7">
    <source>
        <dbReference type="Pfam" id="PF00171"/>
    </source>
</evidence>
<dbReference type="Pfam" id="PF00171">
    <property type="entry name" value="Aldedh"/>
    <property type="match status" value="1"/>
</dbReference>
<organism evidence="8 9">
    <name type="scientific">Halapricum salinum</name>
    <dbReference type="NCBI Taxonomy" id="1457250"/>
    <lineage>
        <taxon>Archaea</taxon>
        <taxon>Methanobacteriati</taxon>
        <taxon>Methanobacteriota</taxon>
        <taxon>Stenosarchaea group</taxon>
        <taxon>Halobacteria</taxon>
        <taxon>Halobacteriales</taxon>
        <taxon>Haloarculaceae</taxon>
        <taxon>Halapricum</taxon>
    </lineage>
</organism>
<dbReference type="Proteomes" id="UP000296706">
    <property type="component" value="Chromosome"/>
</dbReference>
<dbReference type="STRING" id="1457250.GCA_000755225_02942"/>
<keyword evidence="9" id="KW-1185">Reference proteome</keyword>
<dbReference type="Gene3D" id="3.40.309.10">
    <property type="entry name" value="Aldehyde Dehydrogenase, Chain A, domain 2"/>
    <property type="match status" value="1"/>
</dbReference>
<dbReference type="InterPro" id="IPR016161">
    <property type="entry name" value="Ald_DH/histidinol_DH"/>
</dbReference>
<dbReference type="FunFam" id="3.40.309.10:FF:000009">
    <property type="entry name" value="Aldehyde dehydrogenase A"/>
    <property type="match status" value="1"/>
</dbReference>
<comment type="similarity">
    <text evidence="1 5">Belongs to the aldehyde dehydrogenase family.</text>
</comment>
<evidence type="ECO:0000313" key="8">
    <source>
        <dbReference type="EMBL" id="QCC50305.1"/>
    </source>
</evidence>
<dbReference type="InterPro" id="IPR016162">
    <property type="entry name" value="Ald_DH_N"/>
</dbReference>
<dbReference type="KEGG" id="hsn:DV733_03225"/>
<dbReference type="AlphaFoldDB" id="A0A4D6H9G2"/>
<evidence type="ECO:0000256" key="2">
    <source>
        <dbReference type="ARBA" id="ARBA00011881"/>
    </source>
</evidence>
<evidence type="ECO:0000256" key="6">
    <source>
        <dbReference type="SAM" id="MobiDB-lite"/>
    </source>
</evidence>
<evidence type="ECO:0000256" key="5">
    <source>
        <dbReference type="RuleBase" id="RU003345"/>
    </source>
</evidence>
<dbReference type="EMBL" id="CP031310">
    <property type="protein sequence ID" value="QCC50305.1"/>
    <property type="molecule type" value="Genomic_DNA"/>
</dbReference>
<dbReference type="PANTHER" id="PTHR11699">
    <property type="entry name" value="ALDEHYDE DEHYDROGENASE-RELATED"/>
    <property type="match status" value="1"/>
</dbReference>
<reference evidence="8 9" key="1">
    <citation type="journal article" date="2019" name="Nat. Commun.">
        <title>A new type of DNA phosphorothioation-based antiviral system in archaea.</title>
        <authorList>
            <person name="Xiong L."/>
            <person name="Liu S."/>
            <person name="Chen S."/>
            <person name="Xiao Y."/>
            <person name="Zhu B."/>
            <person name="Gao Y."/>
            <person name="Zhang Y."/>
            <person name="Chen B."/>
            <person name="Luo J."/>
            <person name="Deng Z."/>
            <person name="Chen X."/>
            <person name="Wang L."/>
            <person name="Chen S."/>
        </authorList>
    </citation>
    <scope>NUCLEOTIDE SEQUENCE [LARGE SCALE GENOMIC DNA]</scope>
    <source>
        <strain evidence="8 9">CBA1105</strain>
    </source>
</reference>
<dbReference type="PROSITE" id="PS00687">
    <property type="entry name" value="ALDEHYDE_DEHYDR_GLU"/>
    <property type="match status" value="1"/>
</dbReference>
<dbReference type="SUPFAM" id="SSF53720">
    <property type="entry name" value="ALDH-like"/>
    <property type="match status" value="1"/>
</dbReference>
<protein>
    <submittedName>
        <fullName evidence="8">Succinate-semialdehyde dehydrogenase (NADP(+))</fullName>
    </submittedName>
</protein>
<dbReference type="NCBIfam" id="NF006916">
    <property type="entry name" value="PRK09407.1"/>
    <property type="match status" value="1"/>
</dbReference>
<feature type="domain" description="Aldehyde dehydrogenase" evidence="7">
    <location>
        <begin position="16"/>
        <end position="476"/>
    </location>
</feature>
<dbReference type="InterPro" id="IPR016163">
    <property type="entry name" value="Ald_DH_C"/>
</dbReference>
<proteinExistence type="inferred from homology"/>
<evidence type="ECO:0000256" key="1">
    <source>
        <dbReference type="ARBA" id="ARBA00009986"/>
    </source>
</evidence>
<gene>
    <name evidence="8" type="ORF">DV733_03225</name>
</gene>
<dbReference type="RefSeq" id="WP_049993750.1">
    <property type="nucleotide sequence ID" value="NZ_CP031310.1"/>
</dbReference>
<accession>A0A4D6H9G2</accession>
<dbReference type="InterPro" id="IPR015590">
    <property type="entry name" value="Aldehyde_DH_dom"/>
</dbReference>
<dbReference type="GO" id="GO:0016620">
    <property type="term" value="F:oxidoreductase activity, acting on the aldehyde or oxo group of donors, NAD or NADP as acceptor"/>
    <property type="evidence" value="ECO:0007669"/>
    <property type="project" value="InterPro"/>
</dbReference>